<protein>
    <submittedName>
        <fullName evidence="2">Uncharacterized protein</fullName>
    </submittedName>
</protein>
<keyword evidence="1" id="KW-1133">Transmembrane helix</keyword>
<evidence type="ECO:0000313" key="3">
    <source>
        <dbReference type="Proteomes" id="UP000467840"/>
    </source>
</evidence>
<evidence type="ECO:0000256" key="1">
    <source>
        <dbReference type="SAM" id="Phobius"/>
    </source>
</evidence>
<dbReference type="EMBL" id="JAAGAX010000017">
    <property type="protein sequence ID" value="KAF2286041.1"/>
    <property type="molecule type" value="Genomic_DNA"/>
</dbReference>
<organism evidence="2 3">
    <name type="scientific">Hevea brasiliensis</name>
    <name type="common">Para rubber tree</name>
    <name type="synonym">Siphonia brasiliensis</name>
    <dbReference type="NCBI Taxonomy" id="3981"/>
    <lineage>
        <taxon>Eukaryota</taxon>
        <taxon>Viridiplantae</taxon>
        <taxon>Streptophyta</taxon>
        <taxon>Embryophyta</taxon>
        <taxon>Tracheophyta</taxon>
        <taxon>Spermatophyta</taxon>
        <taxon>Magnoliopsida</taxon>
        <taxon>eudicotyledons</taxon>
        <taxon>Gunneridae</taxon>
        <taxon>Pentapetalae</taxon>
        <taxon>rosids</taxon>
        <taxon>fabids</taxon>
        <taxon>Malpighiales</taxon>
        <taxon>Euphorbiaceae</taxon>
        <taxon>Crotonoideae</taxon>
        <taxon>Micrandreae</taxon>
        <taxon>Hevea</taxon>
    </lineage>
</organism>
<evidence type="ECO:0000313" key="2">
    <source>
        <dbReference type="EMBL" id="KAF2286041.1"/>
    </source>
</evidence>
<dbReference type="Proteomes" id="UP000467840">
    <property type="component" value="Chromosome 3"/>
</dbReference>
<feature type="transmembrane region" description="Helical" evidence="1">
    <location>
        <begin position="12"/>
        <end position="35"/>
    </location>
</feature>
<comment type="caution">
    <text evidence="2">The sequence shown here is derived from an EMBL/GenBank/DDBJ whole genome shotgun (WGS) entry which is preliminary data.</text>
</comment>
<accession>A0A6A6KAZ4</accession>
<keyword evidence="3" id="KW-1185">Reference proteome</keyword>
<keyword evidence="1" id="KW-0472">Membrane</keyword>
<reference evidence="2 3" key="1">
    <citation type="journal article" date="2020" name="Mol. Plant">
        <title>The Chromosome-Based Rubber Tree Genome Provides New Insights into Spurge Genome Evolution and Rubber Biosynthesis.</title>
        <authorList>
            <person name="Liu J."/>
            <person name="Shi C."/>
            <person name="Shi C.C."/>
            <person name="Li W."/>
            <person name="Zhang Q.J."/>
            <person name="Zhang Y."/>
            <person name="Li K."/>
            <person name="Lu H.F."/>
            <person name="Shi C."/>
            <person name="Zhu S.T."/>
            <person name="Xiao Z.Y."/>
            <person name="Nan H."/>
            <person name="Yue Y."/>
            <person name="Zhu X.G."/>
            <person name="Wu Y."/>
            <person name="Hong X.N."/>
            <person name="Fan G.Y."/>
            <person name="Tong Y."/>
            <person name="Zhang D."/>
            <person name="Mao C.L."/>
            <person name="Liu Y.L."/>
            <person name="Hao S.J."/>
            <person name="Liu W.Q."/>
            <person name="Lv M.Q."/>
            <person name="Zhang H.B."/>
            <person name="Liu Y."/>
            <person name="Hu-Tang G.R."/>
            <person name="Wang J.P."/>
            <person name="Wang J.H."/>
            <person name="Sun Y.H."/>
            <person name="Ni S.B."/>
            <person name="Chen W.B."/>
            <person name="Zhang X.C."/>
            <person name="Jiao Y.N."/>
            <person name="Eichler E.E."/>
            <person name="Li G.H."/>
            <person name="Liu X."/>
            <person name="Gao L.Z."/>
        </authorList>
    </citation>
    <scope>NUCLEOTIDE SEQUENCE [LARGE SCALE GENOMIC DNA]</scope>
    <source>
        <strain evidence="3">cv. GT1</strain>
        <tissue evidence="2">Leaf</tissue>
    </source>
</reference>
<proteinExistence type="predicted"/>
<dbReference type="AlphaFoldDB" id="A0A6A6KAZ4"/>
<name>A0A6A6KAZ4_HEVBR</name>
<keyword evidence="1" id="KW-0812">Transmembrane</keyword>
<gene>
    <name evidence="2" type="ORF">GH714_009873</name>
</gene>
<sequence>MISNQKWKCSWSLTASIASVVALISIVHLFLFPVVPSFDYFSVRQVQSSCTPINGSDGGRNDHDSENLQPSFALDLRFPADSHRAVVYRNAPWKAEIGQWLSGCDSITKEVNITEIIGGTSCKNDCSGQGEGCSERLHLECNYPKTPELPYGRWVVSICPAYCDTTRAMCFCGEGTKYPNRPVAEACGFQINSPSEPGSPKLTDWAKHDLDNIFTTNGSKPGWCNVDPGEAYASKVKFKEECDCKYDCLFGRSVKCLCNVFVLINALDMDIAVVDFVR</sequence>